<feature type="compositionally biased region" description="Polar residues" evidence="1">
    <location>
        <begin position="63"/>
        <end position="73"/>
    </location>
</feature>
<evidence type="ECO:0000256" key="2">
    <source>
        <dbReference type="SAM" id="Phobius"/>
    </source>
</evidence>
<feature type="transmembrane region" description="Helical" evidence="2">
    <location>
        <begin position="30"/>
        <end position="53"/>
    </location>
</feature>
<dbReference type="Proteomes" id="UP000054359">
    <property type="component" value="Unassembled WGS sequence"/>
</dbReference>
<evidence type="ECO:0000313" key="4">
    <source>
        <dbReference type="Proteomes" id="UP000054359"/>
    </source>
</evidence>
<proteinExistence type="predicted"/>
<name>A0A087UJR0_STEMI</name>
<dbReference type="AlphaFoldDB" id="A0A087UJR0"/>
<keyword evidence="2" id="KW-0472">Membrane</keyword>
<protein>
    <submittedName>
        <fullName evidence="3">Uncharacterized protein</fullName>
    </submittedName>
</protein>
<keyword evidence="2" id="KW-0812">Transmembrane</keyword>
<evidence type="ECO:0000313" key="3">
    <source>
        <dbReference type="EMBL" id="KFM77599.1"/>
    </source>
</evidence>
<dbReference type="EMBL" id="KK120135">
    <property type="protein sequence ID" value="KFM77599.1"/>
    <property type="molecule type" value="Genomic_DNA"/>
</dbReference>
<keyword evidence="4" id="KW-1185">Reference proteome</keyword>
<organism evidence="3 4">
    <name type="scientific">Stegodyphus mimosarum</name>
    <name type="common">African social velvet spider</name>
    <dbReference type="NCBI Taxonomy" id="407821"/>
    <lineage>
        <taxon>Eukaryota</taxon>
        <taxon>Metazoa</taxon>
        <taxon>Ecdysozoa</taxon>
        <taxon>Arthropoda</taxon>
        <taxon>Chelicerata</taxon>
        <taxon>Arachnida</taxon>
        <taxon>Araneae</taxon>
        <taxon>Araneomorphae</taxon>
        <taxon>Entelegynae</taxon>
        <taxon>Eresoidea</taxon>
        <taxon>Eresidae</taxon>
        <taxon>Stegodyphus</taxon>
    </lineage>
</organism>
<gene>
    <name evidence="3" type="ORF">X975_07899</name>
</gene>
<feature type="region of interest" description="Disordered" evidence="1">
    <location>
        <begin position="63"/>
        <end position="88"/>
    </location>
</feature>
<reference evidence="3 4" key="1">
    <citation type="submission" date="2013-11" db="EMBL/GenBank/DDBJ databases">
        <title>Genome sequencing of Stegodyphus mimosarum.</title>
        <authorList>
            <person name="Bechsgaard J."/>
        </authorList>
    </citation>
    <scope>NUCLEOTIDE SEQUENCE [LARGE SCALE GENOMIC DNA]</scope>
</reference>
<evidence type="ECO:0000256" key="1">
    <source>
        <dbReference type="SAM" id="MobiDB-lite"/>
    </source>
</evidence>
<sequence>MISSALESVLEVKIESDFVEAGSLGVHQKYLVPFVTSLCLAMCGIAVAILIFVHKQKGHRTESACSSLSSNGNKNEHETSSSTNNLVKDNSKRYLNKLQTLPDQGSTIANENMLNTESHFSEMPNKIYKAISP</sequence>
<feature type="non-terminal residue" evidence="3">
    <location>
        <position position="133"/>
    </location>
</feature>
<accession>A0A087UJR0</accession>
<keyword evidence="2" id="KW-1133">Transmembrane helix</keyword>
<dbReference type="OrthoDB" id="10327140at2759"/>